<dbReference type="GO" id="GO:0042130">
    <property type="term" value="P:negative regulation of T cell proliferation"/>
    <property type="evidence" value="ECO:0007669"/>
    <property type="project" value="TreeGrafter"/>
</dbReference>
<keyword evidence="4" id="KW-0732">Signal</keyword>
<keyword evidence="6" id="KW-0472">Membrane</keyword>
<dbReference type="PANTHER" id="PTHR25466:SF3">
    <property type="entry name" value="PROGRAMMED CELL DEATH 1 LIGAND 1"/>
    <property type="match status" value="1"/>
</dbReference>
<protein>
    <submittedName>
        <fullName evidence="11">Uncharacterized protein</fullName>
    </submittedName>
</protein>
<evidence type="ECO:0000313" key="11">
    <source>
        <dbReference type="Ensembl" id="ENSMMDP00005034104.1"/>
    </source>
</evidence>
<dbReference type="GO" id="GO:0071222">
    <property type="term" value="P:cellular response to lipopolysaccharide"/>
    <property type="evidence" value="ECO:0007669"/>
    <property type="project" value="TreeGrafter"/>
</dbReference>
<dbReference type="InParanoid" id="A0A667ZDS3"/>
<evidence type="ECO:0000256" key="9">
    <source>
        <dbReference type="ARBA" id="ARBA00023180"/>
    </source>
</evidence>
<dbReference type="Ensembl" id="ENSMMDT00005034859.1">
    <property type="protein sequence ID" value="ENSMMDP00005034104.1"/>
    <property type="gene ID" value="ENSMMDG00005016057.1"/>
</dbReference>
<keyword evidence="7" id="KW-1015">Disulfide bond</keyword>
<dbReference type="InterPro" id="IPR051713">
    <property type="entry name" value="T-cell_Activation_Regulation"/>
</dbReference>
<dbReference type="Proteomes" id="UP000472263">
    <property type="component" value="Chromosome 18"/>
</dbReference>
<keyword evidence="8" id="KW-0675">Receptor</keyword>
<reference evidence="11" key="2">
    <citation type="submission" date="2025-08" db="UniProtKB">
        <authorList>
            <consortium name="Ensembl"/>
        </authorList>
    </citation>
    <scope>IDENTIFICATION</scope>
</reference>
<sequence>TKIFPLLVQPVYQTENSNVTMEWTFTPILTITDLNIYFELWLPELQTSKSVYYLKDGVELPKAQHEQFTGRVQLDKDELRKGNIRLLHLSSLRTNDSGVYQCEVFTLHDGDACDYGRVSECSLNVTGK</sequence>
<evidence type="ECO:0000256" key="10">
    <source>
        <dbReference type="ARBA" id="ARBA00023319"/>
    </source>
</evidence>
<proteinExistence type="predicted"/>
<keyword evidence="2" id="KW-1003">Cell membrane</keyword>
<evidence type="ECO:0000256" key="2">
    <source>
        <dbReference type="ARBA" id="ARBA00022475"/>
    </source>
</evidence>
<dbReference type="GO" id="GO:0007166">
    <property type="term" value="P:cell surface receptor signaling pathway"/>
    <property type="evidence" value="ECO:0007669"/>
    <property type="project" value="TreeGrafter"/>
</dbReference>
<evidence type="ECO:0000256" key="3">
    <source>
        <dbReference type="ARBA" id="ARBA00022692"/>
    </source>
</evidence>
<dbReference type="Gene3D" id="2.60.40.10">
    <property type="entry name" value="Immunoglobulins"/>
    <property type="match status" value="1"/>
</dbReference>
<dbReference type="InterPro" id="IPR036179">
    <property type="entry name" value="Ig-like_dom_sf"/>
</dbReference>
<accession>A0A667ZDS3</accession>
<dbReference type="PANTHER" id="PTHR25466">
    <property type="entry name" value="T-LYMPHOCYTE ACTIVATION ANTIGEN"/>
    <property type="match status" value="1"/>
</dbReference>
<dbReference type="GO" id="GO:0009897">
    <property type="term" value="C:external side of plasma membrane"/>
    <property type="evidence" value="ECO:0007669"/>
    <property type="project" value="TreeGrafter"/>
</dbReference>
<organism evidence="11 12">
    <name type="scientific">Myripristis murdjan</name>
    <name type="common">pinecone soldierfish</name>
    <dbReference type="NCBI Taxonomy" id="586833"/>
    <lineage>
        <taxon>Eukaryota</taxon>
        <taxon>Metazoa</taxon>
        <taxon>Chordata</taxon>
        <taxon>Craniata</taxon>
        <taxon>Vertebrata</taxon>
        <taxon>Euteleostomi</taxon>
        <taxon>Actinopterygii</taxon>
        <taxon>Neopterygii</taxon>
        <taxon>Teleostei</taxon>
        <taxon>Neoteleostei</taxon>
        <taxon>Acanthomorphata</taxon>
        <taxon>Holocentriformes</taxon>
        <taxon>Holocentridae</taxon>
        <taxon>Myripristis</taxon>
    </lineage>
</organism>
<evidence type="ECO:0000256" key="7">
    <source>
        <dbReference type="ARBA" id="ARBA00023157"/>
    </source>
</evidence>
<evidence type="ECO:0000256" key="8">
    <source>
        <dbReference type="ARBA" id="ARBA00023170"/>
    </source>
</evidence>
<dbReference type="AlphaFoldDB" id="A0A667ZDS3"/>
<evidence type="ECO:0000313" key="12">
    <source>
        <dbReference type="Proteomes" id="UP000472263"/>
    </source>
</evidence>
<keyword evidence="5" id="KW-1133">Transmembrane helix</keyword>
<evidence type="ECO:0000256" key="5">
    <source>
        <dbReference type="ARBA" id="ARBA00022989"/>
    </source>
</evidence>
<dbReference type="GeneTree" id="ENSGT01150000287544"/>
<keyword evidence="9" id="KW-0325">Glycoprotein</keyword>
<evidence type="ECO:0000256" key="1">
    <source>
        <dbReference type="ARBA" id="ARBA00004251"/>
    </source>
</evidence>
<keyword evidence="12" id="KW-1185">Reference proteome</keyword>
<dbReference type="GO" id="GO:0006955">
    <property type="term" value="P:immune response"/>
    <property type="evidence" value="ECO:0007669"/>
    <property type="project" value="TreeGrafter"/>
</dbReference>
<dbReference type="GO" id="GO:0042102">
    <property type="term" value="P:positive regulation of T cell proliferation"/>
    <property type="evidence" value="ECO:0007669"/>
    <property type="project" value="TreeGrafter"/>
</dbReference>
<name>A0A667ZDS3_9TELE</name>
<dbReference type="SUPFAM" id="SSF48726">
    <property type="entry name" value="Immunoglobulin"/>
    <property type="match status" value="1"/>
</dbReference>
<dbReference type="InterPro" id="IPR013783">
    <property type="entry name" value="Ig-like_fold"/>
</dbReference>
<dbReference type="GO" id="GO:0031295">
    <property type="term" value="P:T cell costimulation"/>
    <property type="evidence" value="ECO:0007669"/>
    <property type="project" value="TreeGrafter"/>
</dbReference>
<evidence type="ECO:0000256" key="4">
    <source>
        <dbReference type="ARBA" id="ARBA00022729"/>
    </source>
</evidence>
<reference evidence="11" key="1">
    <citation type="submission" date="2019-06" db="EMBL/GenBank/DDBJ databases">
        <authorList>
            <consortium name="Wellcome Sanger Institute Data Sharing"/>
        </authorList>
    </citation>
    <scope>NUCLEOTIDE SEQUENCE [LARGE SCALE GENOMIC DNA]</scope>
</reference>
<keyword evidence="3" id="KW-0812">Transmembrane</keyword>
<evidence type="ECO:0000256" key="6">
    <source>
        <dbReference type="ARBA" id="ARBA00023136"/>
    </source>
</evidence>
<comment type="subcellular location">
    <subcellularLocation>
        <location evidence="1">Cell membrane</location>
        <topology evidence="1">Single-pass type I membrane protein</topology>
    </subcellularLocation>
</comment>
<reference evidence="11" key="3">
    <citation type="submission" date="2025-09" db="UniProtKB">
        <authorList>
            <consortium name="Ensembl"/>
        </authorList>
    </citation>
    <scope>IDENTIFICATION</scope>
</reference>
<keyword evidence="10" id="KW-0393">Immunoglobulin domain</keyword>